<dbReference type="eggNOG" id="COG0235">
    <property type="taxonomic scope" value="Bacteria"/>
</dbReference>
<dbReference type="SUPFAM" id="SSF53639">
    <property type="entry name" value="AraD/HMP-PK domain-like"/>
    <property type="match status" value="1"/>
</dbReference>
<evidence type="ECO:0000313" key="4">
    <source>
        <dbReference type="EMBL" id="KRV49291.1"/>
    </source>
</evidence>
<dbReference type="SMART" id="SM01007">
    <property type="entry name" value="Aldolase_II"/>
    <property type="match status" value="1"/>
</dbReference>
<dbReference type="InterPro" id="IPR036409">
    <property type="entry name" value="Aldolase_II/adducin_N_sf"/>
</dbReference>
<evidence type="ECO:0000313" key="5">
    <source>
        <dbReference type="Proteomes" id="UP000050867"/>
    </source>
</evidence>
<dbReference type="InterPro" id="IPR001303">
    <property type="entry name" value="Aldolase_II/adducin_N"/>
</dbReference>
<keyword evidence="1" id="KW-0479">Metal-binding</keyword>
<dbReference type="EMBL" id="LLZU01000013">
    <property type="protein sequence ID" value="KRV49291.1"/>
    <property type="molecule type" value="Genomic_DNA"/>
</dbReference>
<proteinExistence type="predicted"/>
<evidence type="ECO:0000256" key="2">
    <source>
        <dbReference type="ARBA" id="ARBA00023239"/>
    </source>
</evidence>
<keyword evidence="2" id="KW-0456">Lyase</keyword>
<dbReference type="Pfam" id="PF00596">
    <property type="entry name" value="Aldolase_II"/>
    <property type="match status" value="1"/>
</dbReference>
<keyword evidence="5" id="KW-1185">Reference proteome</keyword>
<comment type="caution">
    <text evidence="4">The sequence shown here is derived from an EMBL/GenBank/DDBJ whole genome shotgun (WGS) entry which is preliminary data.</text>
</comment>
<dbReference type="GO" id="GO:0019323">
    <property type="term" value="P:pentose catabolic process"/>
    <property type="evidence" value="ECO:0007669"/>
    <property type="project" value="TreeGrafter"/>
</dbReference>
<dbReference type="GO" id="GO:0016832">
    <property type="term" value="F:aldehyde-lyase activity"/>
    <property type="evidence" value="ECO:0007669"/>
    <property type="project" value="TreeGrafter"/>
</dbReference>
<reference evidence="4 5" key="1">
    <citation type="submission" date="2015-10" db="EMBL/GenBank/DDBJ databases">
        <title>Draft genome sequence of pyrrolomycin-producing Streptomyces vitaminophilus.</title>
        <authorList>
            <person name="Graham D.E."/>
            <person name="Mahan K.M."/>
            <person name="Klingeman D.M."/>
            <person name="Hettich R.L."/>
            <person name="Parry R.J."/>
        </authorList>
    </citation>
    <scope>NUCLEOTIDE SEQUENCE [LARGE SCALE GENOMIC DNA]</scope>
    <source>
        <strain evidence="4 5">ATCC 31673</strain>
    </source>
</reference>
<dbReference type="PANTHER" id="PTHR22789:SF0">
    <property type="entry name" value="3-OXO-TETRONATE 4-PHOSPHATE DECARBOXYLASE-RELATED"/>
    <property type="match status" value="1"/>
</dbReference>
<dbReference type="PANTHER" id="PTHR22789">
    <property type="entry name" value="FUCULOSE PHOSPHATE ALDOLASE"/>
    <property type="match status" value="1"/>
</dbReference>
<evidence type="ECO:0000259" key="3">
    <source>
        <dbReference type="SMART" id="SM01007"/>
    </source>
</evidence>
<gene>
    <name evidence="4" type="ORF">AQ490_03605</name>
</gene>
<dbReference type="Proteomes" id="UP000050867">
    <property type="component" value="Unassembled WGS sequence"/>
</dbReference>
<evidence type="ECO:0000256" key="1">
    <source>
        <dbReference type="ARBA" id="ARBA00022723"/>
    </source>
</evidence>
<dbReference type="STRING" id="76728.AQ490_03605"/>
<dbReference type="GO" id="GO:0005829">
    <property type="term" value="C:cytosol"/>
    <property type="evidence" value="ECO:0007669"/>
    <property type="project" value="TreeGrafter"/>
</dbReference>
<organism evidence="4 5">
    <name type="scientific">Wenjunlia vitaminophila</name>
    <name type="common">Streptomyces vitaminophilus</name>
    <dbReference type="NCBI Taxonomy" id="76728"/>
    <lineage>
        <taxon>Bacteria</taxon>
        <taxon>Bacillati</taxon>
        <taxon>Actinomycetota</taxon>
        <taxon>Actinomycetes</taxon>
        <taxon>Kitasatosporales</taxon>
        <taxon>Streptomycetaceae</taxon>
        <taxon>Wenjunlia</taxon>
    </lineage>
</organism>
<dbReference type="AlphaFoldDB" id="A0A0T6LT78"/>
<dbReference type="RefSeq" id="WP_026220329.1">
    <property type="nucleotide sequence ID" value="NZ_LLZU01000013.1"/>
</dbReference>
<dbReference type="Gene3D" id="3.40.225.10">
    <property type="entry name" value="Class II aldolase/adducin N-terminal domain"/>
    <property type="match status" value="1"/>
</dbReference>
<accession>A0A0T6LT78</accession>
<name>A0A0T6LT78_WENVI</name>
<feature type="domain" description="Class II aldolase/adducin N-terminal" evidence="3">
    <location>
        <begin position="12"/>
        <end position="185"/>
    </location>
</feature>
<dbReference type="GO" id="GO:0046872">
    <property type="term" value="F:metal ion binding"/>
    <property type="evidence" value="ECO:0007669"/>
    <property type="project" value="UniProtKB-KW"/>
</dbReference>
<protein>
    <submittedName>
        <fullName evidence="4">Fuculose phosphate aldolase</fullName>
    </submittedName>
</protein>
<dbReference type="InterPro" id="IPR050197">
    <property type="entry name" value="Aldolase_class_II_sugar_metab"/>
</dbReference>
<sequence length="216" mass="23410">MAANADMVRAWEQVARTAQQMAADGLVVGTAGNVSTRVGDLVVVTPSGVRYDRLRRSDWVVVDLDGKQVHGTLRPTSELPMHLAVYRNTDARAVVHTHSVHATAASTLVDELPAIHYVAAGLGGTIRVAPYATYGSEELAEVMLLALRDRTACLLKNHGTITVAEDLDSAYGKTEVLEWLCQVWLAARAAGTPSVLPGYEIEHVVERIRNTYGQPR</sequence>